<dbReference type="Gene3D" id="3.40.710.10">
    <property type="entry name" value="DD-peptidase/beta-lactamase superfamily"/>
    <property type="match status" value="1"/>
</dbReference>
<dbReference type="RefSeq" id="WP_420240968.1">
    <property type="nucleotide sequence ID" value="NZ_BOPV01000001.1"/>
</dbReference>
<dbReference type="EMBL" id="BOPV01000001">
    <property type="protein sequence ID" value="GIL38053.1"/>
    <property type="molecule type" value="Genomic_DNA"/>
</dbReference>
<evidence type="ECO:0000313" key="4">
    <source>
        <dbReference type="EMBL" id="GIL38053.1"/>
    </source>
</evidence>
<dbReference type="GO" id="GO:0016787">
    <property type="term" value="F:hydrolase activity"/>
    <property type="evidence" value="ECO:0007669"/>
    <property type="project" value="UniProtKB-KW"/>
</dbReference>
<dbReference type="InterPro" id="IPR050789">
    <property type="entry name" value="Diverse_Enzym_Activities"/>
</dbReference>
<evidence type="ECO:0000256" key="2">
    <source>
        <dbReference type="SAM" id="SignalP"/>
    </source>
</evidence>
<keyword evidence="5" id="KW-1185">Reference proteome</keyword>
<dbReference type="Proteomes" id="UP000681075">
    <property type="component" value="Unassembled WGS sequence"/>
</dbReference>
<dbReference type="InterPro" id="IPR012338">
    <property type="entry name" value="Beta-lactam/transpept-like"/>
</dbReference>
<dbReference type="InterPro" id="IPR001466">
    <property type="entry name" value="Beta-lactam-related"/>
</dbReference>
<feature type="signal peptide" evidence="2">
    <location>
        <begin position="1"/>
        <end position="23"/>
    </location>
</feature>
<accession>A0A8S8X679</accession>
<keyword evidence="2" id="KW-0732">Signal</keyword>
<dbReference type="Pfam" id="PF00144">
    <property type="entry name" value="Beta-lactamase"/>
    <property type="match status" value="1"/>
</dbReference>
<comment type="caution">
    <text evidence="4">The sequence shown here is derived from an EMBL/GenBank/DDBJ whole genome shotgun (WGS) entry which is preliminary data.</text>
</comment>
<name>A0A8S8X679_9PROT</name>
<dbReference type="AlphaFoldDB" id="A0A8S8X679"/>
<dbReference type="PANTHER" id="PTHR43283:SF11">
    <property type="entry name" value="BETA-LACTAMASE-RELATED DOMAIN-CONTAINING PROTEIN"/>
    <property type="match status" value="1"/>
</dbReference>
<feature type="domain" description="Beta-lactamase-related" evidence="3">
    <location>
        <begin position="28"/>
        <end position="355"/>
    </location>
</feature>
<feature type="chain" id="PRO_5035920560" evidence="2">
    <location>
        <begin position="24"/>
        <end position="371"/>
    </location>
</feature>
<dbReference type="SUPFAM" id="SSF56601">
    <property type="entry name" value="beta-lactamase/transpeptidase-like"/>
    <property type="match status" value="1"/>
</dbReference>
<protein>
    <submittedName>
        <fullName evidence="4">Esterase</fullName>
    </submittedName>
</protein>
<evidence type="ECO:0000256" key="1">
    <source>
        <dbReference type="ARBA" id="ARBA00022801"/>
    </source>
</evidence>
<keyword evidence="1" id="KW-0378">Hydrolase</keyword>
<dbReference type="PROSITE" id="PS51257">
    <property type="entry name" value="PROKAR_LIPOPROTEIN"/>
    <property type="match status" value="1"/>
</dbReference>
<gene>
    <name evidence="4" type="ORF">TMPK1_02900</name>
</gene>
<evidence type="ECO:0000313" key="5">
    <source>
        <dbReference type="Proteomes" id="UP000681075"/>
    </source>
</evidence>
<organism evidence="4 5">
    <name type="scientific">Roseiterribacter gracilis</name>
    <dbReference type="NCBI Taxonomy" id="2812848"/>
    <lineage>
        <taxon>Bacteria</taxon>
        <taxon>Pseudomonadati</taxon>
        <taxon>Pseudomonadota</taxon>
        <taxon>Alphaproteobacteria</taxon>
        <taxon>Rhodospirillales</taxon>
        <taxon>Roseiterribacteraceae</taxon>
        <taxon>Roseiterribacter</taxon>
    </lineage>
</organism>
<dbReference type="PANTHER" id="PTHR43283">
    <property type="entry name" value="BETA-LACTAMASE-RELATED"/>
    <property type="match status" value="1"/>
</dbReference>
<proteinExistence type="predicted"/>
<evidence type="ECO:0000259" key="3">
    <source>
        <dbReference type="Pfam" id="PF00144"/>
    </source>
</evidence>
<reference evidence="4" key="1">
    <citation type="submission" date="2021-02" db="EMBL/GenBank/DDBJ databases">
        <title>Genome sequence of Rhodospirillales sp. strain TMPK1 isolated from soil.</title>
        <authorList>
            <person name="Nakai R."/>
            <person name="Kusada H."/>
            <person name="Tamaki H."/>
        </authorList>
    </citation>
    <scope>NUCLEOTIDE SEQUENCE</scope>
    <source>
        <strain evidence="4">TMPK1</strain>
    </source>
</reference>
<sequence>MYRPIVFALVAFLLVGCATPIPAPQDPLAQIVEDEIAQKQIPGAVVLVGSGDRILYRRAIGNRAIEPGQIAMTPGTVFDIASLTKVVVTTTLTMQLVEAGKLRLDEKVAQVWPQFAANGKAGITIEQLLRHTSGLPSGVERKTDWHGYQAALQRVVATRPTDPPGTLFRYSDVNFLTLGEVVRRVGAAPLDRQAQTKIFAPLGMRETRYLPPDSWHSFIAPTTRETPTGVVHDPTAARMGGVAGQAGLFSTADDLARFVQALLLGSPILKPATVERMTRIEAGPNGTRRALGWDSVSPFDAGMGAAFGPASYGHTGYTGTAIWVDPVRRRYMIVLANRVHPEDRGSVRNLRQHLAEKISAMSDKDLVAAGE</sequence>